<name>A0A2R4W259_THEAF</name>
<organism evidence="3 4">
    <name type="scientific">Thermodesulfobium acidiphilum</name>
    <dbReference type="NCBI Taxonomy" id="1794699"/>
    <lineage>
        <taxon>Bacteria</taxon>
        <taxon>Pseudomonadati</taxon>
        <taxon>Thermodesulfobiota</taxon>
        <taxon>Thermodesulfobiia</taxon>
        <taxon>Thermodesulfobiales</taxon>
        <taxon>Thermodesulfobiaceae</taxon>
        <taxon>Thermodesulfobium</taxon>
    </lineage>
</organism>
<dbReference type="KEGG" id="taci:TDSAC_1448"/>
<feature type="signal peptide" evidence="1">
    <location>
        <begin position="1"/>
        <end position="23"/>
    </location>
</feature>
<dbReference type="PROSITE" id="PS51272">
    <property type="entry name" value="SLH"/>
    <property type="match status" value="1"/>
</dbReference>
<reference evidence="3 4" key="1">
    <citation type="submission" date="2017-04" db="EMBL/GenBank/DDBJ databases">
        <title>Genomic insights into metabolism of Thermodesulfobium acidiphilum.</title>
        <authorList>
            <person name="Toshchakov S.V."/>
            <person name="Frolov E.N."/>
            <person name="Kublanov I.V."/>
            <person name="Samarov N.I."/>
            <person name="Novikov A."/>
            <person name="Lebedinsky A.V."/>
            <person name="Bonch-Osmolovskaya E.A."/>
            <person name="Chernyh N.A."/>
        </authorList>
    </citation>
    <scope>NUCLEOTIDE SEQUENCE [LARGE SCALE GENOMIC DNA]</scope>
    <source>
        <strain evidence="3 4">3127-1</strain>
    </source>
</reference>
<dbReference type="PANTHER" id="PTHR43308">
    <property type="entry name" value="OUTER MEMBRANE PROTEIN ALPHA-RELATED"/>
    <property type="match status" value="1"/>
</dbReference>
<dbReference type="Pfam" id="PF00395">
    <property type="entry name" value="SLH"/>
    <property type="match status" value="1"/>
</dbReference>
<dbReference type="InterPro" id="IPR021803">
    <property type="entry name" value="DUF3373"/>
</dbReference>
<dbReference type="Pfam" id="PF11853">
    <property type="entry name" value="DUF3373"/>
    <property type="match status" value="1"/>
</dbReference>
<gene>
    <name evidence="3" type="ORF">TDSAC_1448</name>
</gene>
<feature type="domain" description="SLH" evidence="2">
    <location>
        <begin position="22"/>
        <end position="85"/>
    </location>
</feature>
<dbReference type="Proteomes" id="UP000244792">
    <property type="component" value="Chromosome"/>
</dbReference>
<dbReference type="AlphaFoldDB" id="A0A2R4W259"/>
<dbReference type="InterPro" id="IPR001119">
    <property type="entry name" value="SLH_dom"/>
</dbReference>
<dbReference type="SUPFAM" id="SSF56935">
    <property type="entry name" value="Porins"/>
    <property type="match status" value="1"/>
</dbReference>
<protein>
    <submittedName>
        <fullName evidence="3">SLH domain-containing protein</fullName>
    </submittedName>
</protein>
<evidence type="ECO:0000313" key="3">
    <source>
        <dbReference type="EMBL" id="AWB10788.1"/>
    </source>
</evidence>
<evidence type="ECO:0000256" key="1">
    <source>
        <dbReference type="SAM" id="SignalP"/>
    </source>
</evidence>
<dbReference type="InterPro" id="IPR051465">
    <property type="entry name" value="Cell_Envelope_Struct_Comp"/>
</dbReference>
<accession>A0A2R4W259</accession>
<dbReference type="EMBL" id="CP020921">
    <property type="protein sequence ID" value="AWB10788.1"/>
    <property type="molecule type" value="Genomic_DNA"/>
</dbReference>
<keyword evidence="4" id="KW-1185">Reference proteome</keyword>
<sequence>MKRFFTAFCFLFISAYFVSFAFAGPFSDVPANSWAYKAVQDLAAKGLVIGYGDGTFRGERLATRYEMAMVVARMLDMYEKGQNAQDQKIELNANDIATLMKLAQEFKSELASLNVRVAALEKKAALDTVNFTGDARFRFGSEKRTFYPMATSGTNVFINTEGSSKNGFIVGDTSPAMLAQDPNLSQQKDNTFMQYRIRLNVSAPVADNISFNARLTMEKNAGVNSDGSSNSNPLYASLTGYNDDNNTLYVERSYITWTLNPYPVTFVLGRLPTMDSGAYYNNLFMDTGTEGAMAIFDLSNIFPSTSLSAAWVKMFDAGLITSADEASGLKDKDAYILNLSTKLFNTFGLEADYGNVNKFSYMGSAPNGVYGKYDWWAIIGNWTMYNVNMWAGYNGTSTDMPAQTATGPSFTSLHSVNGGAFRVGATIPLPVGSLTGDFWFGNNNGSMQ</sequence>
<dbReference type="RefSeq" id="WP_234405739.1">
    <property type="nucleotide sequence ID" value="NZ_CP020921.1"/>
</dbReference>
<evidence type="ECO:0000313" key="4">
    <source>
        <dbReference type="Proteomes" id="UP000244792"/>
    </source>
</evidence>
<proteinExistence type="predicted"/>
<dbReference type="PANTHER" id="PTHR43308:SF1">
    <property type="entry name" value="OUTER MEMBRANE PROTEIN ALPHA"/>
    <property type="match status" value="1"/>
</dbReference>
<keyword evidence="1" id="KW-0732">Signal</keyword>
<feature type="chain" id="PRO_5015316665" evidence="1">
    <location>
        <begin position="24"/>
        <end position="448"/>
    </location>
</feature>
<evidence type="ECO:0000259" key="2">
    <source>
        <dbReference type="PROSITE" id="PS51272"/>
    </source>
</evidence>